<dbReference type="Proteomes" id="UP000031675">
    <property type="component" value="Unassembled WGS sequence"/>
</dbReference>
<feature type="region of interest" description="Disordered" evidence="1">
    <location>
        <begin position="1"/>
        <end position="20"/>
    </location>
</feature>
<dbReference type="InterPro" id="IPR029464">
    <property type="entry name" value="HSDR_N"/>
</dbReference>
<dbReference type="PANTHER" id="PTHR42998">
    <property type="entry name" value="TYPE I RESTRICTION ENZYME HINDVIIP M PROTEIN-RELATED"/>
    <property type="match status" value="1"/>
</dbReference>
<evidence type="ECO:0000259" key="3">
    <source>
        <dbReference type="Pfam" id="PF13588"/>
    </source>
</evidence>
<dbReference type="GO" id="GO:0008170">
    <property type="term" value="F:N-methyltransferase activity"/>
    <property type="evidence" value="ECO:0007669"/>
    <property type="project" value="InterPro"/>
</dbReference>
<dbReference type="InterPro" id="IPR003356">
    <property type="entry name" value="DNA_methylase_A-5"/>
</dbReference>
<feature type="domain" description="Type I restriction enzyme R protein N-terminal" evidence="3">
    <location>
        <begin position="48"/>
        <end position="169"/>
    </location>
</feature>
<evidence type="ECO:0000313" key="5">
    <source>
        <dbReference type="Proteomes" id="UP000031675"/>
    </source>
</evidence>
<dbReference type="EMBL" id="JROO01000034">
    <property type="protein sequence ID" value="KIH97635.1"/>
    <property type="molecule type" value="Genomic_DNA"/>
</dbReference>
<gene>
    <name evidence="4" type="ORF">LP52_18190</name>
</gene>
<reference evidence="5" key="1">
    <citation type="journal article" date="2015" name="Chem. Biol.">
        <title>Structure, bioactivity, and resistance mechanism of streptomonomicin, an unusual lasso Peptide from an understudied halophilic actinomycete.</title>
        <authorList>
            <person name="Metelev M."/>
            <person name="Tietz J.I."/>
            <person name="Melby J.O."/>
            <person name="Blair P.M."/>
            <person name="Zhu L."/>
            <person name="Livnat I."/>
            <person name="Severinov K."/>
            <person name="Mitchell D.A."/>
        </authorList>
    </citation>
    <scope>NUCLEOTIDE SEQUENCE [LARGE SCALE GENOMIC DNA]</scope>
    <source>
        <strain evidence="5">YIM 90003</strain>
    </source>
</reference>
<protein>
    <submittedName>
        <fullName evidence="4">Restriction endonuclease subunit M</fullName>
    </submittedName>
</protein>
<keyword evidence="4" id="KW-0378">Hydrolase</keyword>
<keyword evidence="4" id="KW-0255">Endonuclease</keyword>
<comment type="caution">
    <text evidence="4">The sequence shown here is derived from an EMBL/GenBank/DDBJ whole genome shotgun (WGS) entry which is preliminary data.</text>
</comment>
<evidence type="ECO:0000313" key="4">
    <source>
        <dbReference type="EMBL" id="KIH97635.1"/>
    </source>
</evidence>
<dbReference type="PRINTS" id="PR00507">
    <property type="entry name" value="N12N6MTFRASE"/>
</dbReference>
<dbReference type="AlphaFoldDB" id="A0A0C2JFN3"/>
<keyword evidence="5" id="KW-1185">Reference proteome</keyword>
<accession>A0A0C2JFN3</accession>
<evidence type="ECO:0000256" key="1">
    <source>
        <dbReference type="SAM" id="MobiDB-lite"/>
    </source>
</evidence>
<organism evidence="4 5">
    <name type="scientific">Streptomonospora alba</name>
    <dbReference type="NCBI Taxonomy" id="183763"/>
    <lineage>
        <taxon>Bacteria</taxon>
        <taxon>Bacillati</taxon>
        <taxon>Actinomycetota</taxon>
        <taxon>Actinomycetes</taxon>
        <taxon>Streptosporangiales</taxon>
        <taxon>Nocardiopsidaceae</taxon>
        <taxon>Streptomonospora</taxon>
    </lineage>
</organism>
<dbReference type="PANTHER" id="PTHR42998:SF1">
    <property type="entry name" value="TYPE I RESTRICTION ENZYME HINDI METHYLASE SUBUNIT"/>
    <property type="match status" value="1"/>
</dbReference>
<dbReference type="InterPro" id="IPR052916">
    <property type="entry name" value="Type-I_RE_MTase_Subunit"/>
</dbReference>
<keyword evidence="4" id="KW-0540">Nuclease</keyword>
<dbReference type="GO" id="GO:0003677">
    <property type="term" value="F:DNA binding"/>
    <property type="evidence" value="ECO:0007669"/>
    <property type="project" value="InterPro"/>
</dbReference>
<sequence>MKESDQLSLDIGGPEGDRAAEDDAIHSLDDEHTIDYITNKPVKLKGKEVVRQRIARALFHEYGISVDDMARDFPIPIQLEGTRRGTKRADIAIFAPETDHRLENLQRVVICKPEPPQGRSATKLRTFDQARQEMEELETLLGTETTPQVKYGLWTNGLDFFFREKKSGKFGATFDDRIDWPLADDSVKSGSVASAARLRRGEREMLKTAFRRCHNYIHGNEGMPKDAAFRQFLYLLFTKMHDEQSSRRDHRPPEFYVLPKEPFTEEGRQAIQDRILRLFSEVKKEYPLFDDSDVVQLSPRALAFIVGELATYDLSATDMDAKGIAYQELVGTNLRGDRGQYFTPSGAVELMVQILNPQEGERVLDPACGTGGFLREAARHQLNRWRAEEGTLGSPDTEEQVLAHQQRLGEYTEQCVFGADFDQFLVRATKMGLMASTGRAGNIFHMDSLAFPGGHYPDAGEALQHIPLPSRKDLEVDVVMTNPPFGTDIKIEDQEILRPFQDGVAQSWTRNKETGELEAGDKPLSSASPEQLFIQRAVEWVRPGGRVGIVLPNGILSNPGPNDQAIRQWILDHCWVLASVELPVETFIVEANVNILTSLLFLKKKTPQEKKASIMRSEVEDYPVFMAVAEKVGVDRRGKVVYKRRPDGSPIVEDVTEKERLRIGGKEVERTLVRKQKVVDNDLPEIAAAYHRFREQYPEPGAAQ</sequence>
<proteinExistence type="predicted"/>
<dbReference type="NCBIfam" id="NF047738">
    <property type="entry name" value="antiphage_MADS2"/>
    <property type="match status" value="1"/>
</dbReference>
<dbReference type="STRING" id="183763.LP52_18190"/>
<name>A0A0C2JFN3_9ACTN</name>
<dbReference type="SUPFAM" id="SSF53335">
    <property type="entry name" value="S-adenosyl-L-methionine-dependent methyltransferases"/>
    <property type="match status" value="1"/>
</dbReference>
<dbReference type="Pfam" id="PF13588">
    <property type="entry name" value="HSDR_N_2"/>
    <property type="match status" value="1"/>
</dbReference>
<evidence type="ECO:0000259" key="2">
    <source>
        <dbReference type="Pfam" id="PF02384"/>
    </source>
</evidence>
<feature type="domain" description="DNA methylase adenine-specific" evidence="2">
    <location>
        <begin position="332"/>
        <end position="612"/>
    </location>
</feature>
<dbReference type="Pfam" id="PF02384">
    <property type="entry name" value="N6_Mtase"/>
    <property type="match status" value="1"/>
</dbReference>
<dbReference type="InterPro" id="IPR029063">
    <property type="entry name" value="SAM-dependent_MTases_sf"/>
</dbReference>
<dbReference type="OrthoDB" id="9784823at2"/>
<dbReference type="GO" id="GO:0004519">
    <property type="term" value="F:endonuclease activity"/>
    <property type="evidence" value="ECO:0007669"/>
    <property type="project" value="UniProtKB-KW"/>
</dbReference>
<dbReference type="Gene3D" id="3.40.50.150">
    <property type="entry name" value="Vaccinia Virus protein VP39"/>
    <property type="match status" value="1"/>
</dbReference>